<sequence length="281" mass="30537">MSPSSLTETSIGPPAGSSAYYALQRCPRGSLQALRLLLDVHVQVRSVVTKVSDAAVAQAKLAWWQAQIEALDQGRPADHPSLRALAPHLQTQGLQPGALLGVTESVAIDLRQNRWMDRAALLHYCRVSSGQTLRNTAALLGLTSPAALDAAEELGCGLRLTSIIRHLGRDVAEGRVYLPLDVLQEHGVTAAQLQQRALTPPIRALLESETRRAQAALRAARQGLAPYPIAQTAPLIAIAAQYATLLREIERADYAVLHQRISLTPLRKLWISRSCTWRRGG</sequence>
<keyword evidence="1" id="KW-0808">Transferase</keyword>
<evidence type="ECO:0000313" key="1">
    <source>
        <dbReference type="EMBL" id="CUB00595.1"/>
    </source>
</evidence>
<dbReference type="EMBL" id="CYHF01000015">
    <property type="protein sequence ID" value="CUB00595.1"/>
    <property type="molecule type" value="Genomic_DNA"/>
</dbReference>
<gene>
    <name evidence="1" type="ORF">Ga0061069_11534</name>
</gene>
<protein>
    <submittedName>
        <fullName evidence="1">Farnesyl-diphosphate farnesyltransferase</fullName>
    </submittedName>
</protein>
<organism evidence="1 2">
    <name type="scientific">Thiomonas bhubaneswarensis</name>
    <dbReference type="NCBI Taxonomy" id="339866"/>
    <lineage>
        <taxon>Bacteria</taxon>
        <taxon>Pseudomonadati</taxon>
        <taxon>Pseudomonadota</taxon>
        <taxon>Betaproteobacteria</taxon>
        <taxon>Burkholderiales</taxon>
        <taxon>Thiomonas</taxon>
    </lineage>
</organism>
<dbReference type="Proteomes" id="UP000183649">
    <property type="component" value="Unassembled WGS sequence"/>
</dbReference>
<dbReference type="InterPro" id="IPR008949">
    <property type="entry name" value="Isoprenoid_synthase_dom_sf"/>
</dbReference>
<dbReference type="Gene3D" id="1.10.600.10">
    <property type="entry name" value="Farnesyl Diphosphate Synthase"/>
    <property type="match status" value="1"/>
</dbReference>
<dbReference type="AlphaFoldDB" id="A0A0K6IBW4"/>
<proteinExistence type="predicted"/>
<dbReference type="RefSeq" id="WP_055451771.1">
    <property type="nucleotide sequence ID" value="NZ_CYHF01000015.1"/>
</dbReference>
<accession>A0A0K6IBW4</accession>
<evidence type="ECO:0000313" key="2">
    <source>
        <dbReference type="Proteomes" id="UP000183649"/>
    </source>
</evidence>
<keyword evidence="2" id="KW-1185">Reference proteome</keyword>
<dbReference type="InterPro" id="IPR002060">
    <property type="entry name" value="Squ/phyt_synthse"/>
</dbReference>
<dbReference type="OrthoDB" id="9807580at2"/>
<dbReference type="PANTHER" id="PTHR31480">
    <property type="entry name" value="BIFUNCTIONAL LYCOPENE CYCLASE/PHYTOENE SYNTHASE"/>
    <property type="match status" value="1"/>
</dbReference>
<reference evidence="2" key="1">
    <citation type="submission" date="2015-08" db="EMBL/GenBank/DDBJ databases">
        <authorList>
            <person name="Varghese N."/>
        </authorList>
    </citation>
    <scope>NUCLEOTIDE SEQUENCE [LARGE SCALE GENOMIC DNA]</scope>
    <source>
        <strain evidence="2">DSM 18181</strain>
    </source>
</reference>
<dbReference type="STRING" id="339866.GCA_001418255_02956"/>
<dbReference type="SUPFAM" id="SSF48576">
    <property type="entry name" value="Terpenoid synthases"/>
    <property type="match status" value="1"/>
</dbReference>
<dbReference type="GO" id="GO:0016765">
    <property type="term" value="F:transferase activity, transferring alkyl or aryl (other than methyl) groups"/>
    <property type="evidence" value="ECO:0007669"/>
    <property type="project" value="UniProtKB-ARBA"/>
</dbReference>
<dbReference type="Pfam" id="PF00494">
    <property type="entry name" value="SQS_PSY"/>
    <property type="match status" value="1"/>
</dbReference>
<name>A0A0K6IBW4_9BURK</name>